<gene>
    <name evidence="2" type="ORF">ZHAS_00001347</name>
</gene>
<dbReference type="Proteomes" id="UP000030765">
    <property type="component" value="Unassembled WGS sequence"/>
</dbReference>
<dbReference type="PANTHER" id="PTHR33053:SF9">
    <property type="entry name" value="AGAP000105-PA"/>
    <property type="match status" value="1"/>
</dbReference>
<protein>
    <submittedName>
        <fullName evidence="2 3">Transposase domain-containing protein</fullName>
    </submittedName>
</protein>
<name>A0A084VB77_ANOSI</name>
<evidence type="ECO:0000313" key="3">
    <source>
        <dbReference type="EnsemblMetazoa" id="ASIC001347-PA"/>
    </source>
</evidence>
<dbReference type="EMBL" id="KE524335">
    <property type="protein sequence ID" value="KFB35221.1"/>
    <property type="molecule type" value="Genomic_DNA"/>
</dbReference>
<dbReference type="EMBL" id="ATLV01006056">
    <property type="status" value="NOT_ANNOTATED_CDS"/>
    <property type="molecule type" value="Genomic_DNA"/>
</dbReference>
<evidence type="ECO:0000313" key="2">
    <source>
        <dbReference type="EMBL" id="KFB35221.1"/>
    </source>
</evidence>
<organism evidence="2">
    <name type="scientific">Anopheles sinensis</name>
    <name type="common">Mosquito</name>
    <dbReference type="NCBI Taxonomy" id="74873"/>
    <lineage>
        <taxon>Eukaryota</taxon>
        <taxon>Metazoa</taxon>
        <taxon>Ecdysozoa</taxon>
        <taxon>Arthropoda</taxon>
        <taxon>Hexapoda</taxon>
        <taxon>Insecta</taxon>
        <taxon>Pterygota</taxon>
        <taxon>Neoptera</taxon>
        <taxon>Endopterygota</taxon>
        <taxon>Diptera</taxon>
        <taxon>Nematocera</taxon>
        <taxon>Culicoidea</taxon>
        <taxon>Culicidae</taxon>
        <taxon>Anophelinae</taxon>
        <taxon>Anopheles</taxon>
    </lineage>
</organism>
<reference evidence="3" key="2">
    <citation type="submission" date="2020-05" db="UniProtKB">
        <authorList>
            <consortium name="EnsemblMetazoa"/>
        </authorList>
    </citation>
    <scope>IDENTIFICATION</scope>
</reference>
<dbReference type="VEuPathDB" id="VectorBase:ASIS010664"/>
<sequence>MVGAEEEVELNEAETSEEMRYILKDDECCLNDDPSRSVSRSSLETDEDEQPLQEQLCSWVKSFGLPQEKLNDLLDIIHQKTTADVARANGVSLIEHTGIADGQIWYPGVQKTLQSYARPTVNELEVDLALEAVTMFNKDNARLWPILIQVLSLPEKPILVVGIFYGSPLPVNCESFLRPLVSELNRLFETGVPISFTVPFLNRRENTFQKLVPIRLRSIIADAPARAFMNGITYQNASLNCYKCKSVGTYSKEDVIVTMPAVKGELRTDKQFRNGAYGENYMPSTPLLELARFNLIDDVVIGDEFGVLRKLLKGYVNYNMDQTYPSWSEEVEKRMSRKLCAIKFPSEVVRTMRPFHYGPFWSGPELHTFLYHASMAVLKDKIEQQAYQHFTLYYCAMTLLSSKAYKKHWQYAGKLLEKFVQQFDGVYKTQLTNTVHNLLHFAPEVIKFGPNTRYAFQSTLRHIRGIAYTVRKPLEKVVRKLVEESALEAVPKNPDEDDELKQPEYPRIVVSQEEGTVLQVNENFMLQRGVRDGWFLTKENLIVYYTSATVQDGIIMVQGRPMVKQSPAFSYPCSSAIIHNFKASASDLSGNVISVKLHDIKCKLAAAITNKQRTDIYFTPVLQTLGHDTIKLEAYLKSLADEKKKQPHQAAAAPK</sequence>
<accession>A0A084VB77</accession>
<keyword evidence="4" id="KW-1185">Reference proteome</keyword>
<reference evidence="2 4" key="1">
    <citation type="journal article" date="2014" name="BMC Genomics">
        <title>Genome sequence of Anopheles sinensis provides insight into genetics basis of mosquito competence for malaria parasites.</title>
        <authorList>
            <person name="Zhou D."/>
            <person name="Zhang D."/>
            <person name="Ding G."/>
            <person name="Shi L."/>
            <person name="Hou Q."/>
            <person name="Ye Y."/>
            <person name="Xu Y."/>
            <person name="Zhou H."/>
            <person name="Xiong C."/>
            <person name="Li S."/>
            <person name="Yu J."/>
            <person name="Hong S."/>
            <person name="Yu X."/>
            <person name="Zou P."/>
            <person name="Chen C."/>
            <person name="Chang X."/>
            <person name="Wang W."/>
            <person name="Lv Y."/>
            <person name="Sun Y."/>
            <person name="Ma L."/>
            <person name="Shen B."/>
            <person name="Zhu C."/>
        </authorList>
    </citation>
    <scope>NUCLEOTIDE SEQUENCE [LARGE SCALE GENOMIC DNA]</scope>
</reference>
<dbReference type="VEuPathDB" id="VectorBase:ASIC001347"/>
<dbReference type="AlphaFoldDB" id="A0A084VB77"/>
<dbReference type="STRING" id="74873.A0A084VB77"/>
<dbReference type="PANTHER" id="PTHR33053">
    <property type="entry name" value="PROTEIN, PUTATIVE-RELATED"/>
    <property type="match status" value="1"/>
</dbReference>
<evidence type="ECO:0000313" key="4">
    <source>
        <dbReference type="Proteomes" id="UP000030765"/>
    </source>
</evidence>
<evidence type="ECO:0000256" key="1">
    <source>
        <dbReference type="SAM" id="MobiDB-lite"/>
    </source>
</evidence>
<dbReference type="OrthoDB" id="7736785at2759"/>
<dbReference type="EnsemblMetazoa" id="ASIC001347-RA">
    <property type="protein sequence ID" value="ASIC001347-PA"/>
    <property type="gene ID" value="ASIC001347"/>
</dbReference>
<feature type="region of interest" description="Disordered" evidence="1">
    <location>
        <begin position="27"/>
        <end position="49"/>
    </location>
</feature>
<proteinExistence type="predicted"/>